<feature type="region of interest" description="Disordered" evidence="1">
    <location>
        <begin position="129"/>
        <end position="154"/>
    </location>
</feature>
<dbReference type="EMBL" id="LLXH01004161">
    <property type="protein sequence ID" value="PKC53497.1"/>
    <property type="molecule type" value="Genomic_DNA"/>
</dbReference>
<proteinExistence type="predicted"/>
<organism evidence="2 3">
    <name type="scientific">Rhizophagus irregularis</name>
    <dbReference type="NCBI Taxonomy" id="588596"/>
    <lineage>
        <taxon>Eukaryota</taxon>
        <taxon>Fungi</taxon>
        <taxon>Fungi incertae sedis</taxon>
        <taxon>Mucoromycota</taxon>
        <taxon>Glomeromycotina</taxon>
        <taxon>Glomeromycetes</taxon>
        <taxon>Glomerales</taxon>
        <taxon>Glomeraceae</taxon>
        <taxon>Rhizophagus</taxon>
    </lineage>
</organism>
<dbReference type="AlphaFoldDB" id="A0A2I1FMC9"/>
<sequence>MNTDKSRKQFKQTLDYVSGYNKLFHYNVKELLGSFIQDSFLKDLFIKNPSQLVDKGQLLIRKFGEAANSENFTLQAQAINIQPTTLSLIFFIALYVSSRSWNTFAIKYYMTFGDMGEIYESFENGLDTSNNQSQNRITNTKSNKQKARVTDDKQVKNQSIMANPGAKTLAKNSQKEKKSSILEATQILT</sequence>
<reference evidence="2 3" key="2">
    <citation type="submission" date="2017-10" db="EMBL/GenBank/DDBJ databases">
        <title>Genome analyses suggest a sexual origin of heterokaryosis in a supposedly ancient asexual fungus.</title>
        <authorList>
            <person name="Corradi N."/>
            <person name="Sedzielewska K."/>
            <person name="Noel J."/>
            <person name="Charron P."/>
            <person name="Farinelli L."/>
            <person name="Marton T."/>
            <person name="Kruger M."/>
            <person name="Pelin A."/>
            <person name="Brachmann A."/>
            <person name="Corradi N."/>
        </authorList>
    </citation>
    <scope>NUCLEOTIDE SEQUENCE [LARGE SCALE GENOMIC DNA]</scope>
    <source>
        <strain evidence="2 3">A1</strain>
    </source>
</reference>
<accession>A0A2I1FMC9</accession>
<dbReference type="Proteomes" id="UP000232688">
    <property type="component" value="Unassembled WGS sequence"/>
</dbReference>
<protein>
    <submittedName>
        <fullName evidence="2">Uncharacterized protein</fullName>
    </submittedName>
</protein>
<reference evidence="2 3" key="1">
    <citation type="submission" date="2017-10" db="EMBL/GenBank/DDBJ databases">
        <title>Extensive intraspecific genome diversity in a model arbuscular mycorrhizal fungus.</title>
        <authorList>
            <person name="Chen E.C.H."/>
            <person name="Morin E."/>
            <person name="Baudet D."/>
            <person name="Noel J."/>
            <person name="Ndikumana S."/>
            <person name="Charron P."/>
            <person name="St-Onge C."/>
            <person name="Giorgi J."/>
            <person name="Grigoriev I.V."/>
            <person name="Roux C."/>
            <person name="Martin F.M."/>
            <person name="Corradi N."/>
        </authorList>
    </citation>
    <scope>NUCLEOTIDE SEQUENCE [LARGE SCALE GENOMIC DNA]</scope>
    <source>
        <strain evidence="2 3">A1</strain>
    </source>
</reference>
<gene>
    <name evidence="2" type="ORF">RhiirA1_479174</name>
</gene>
<name>A0A2I1FMC9_9GLOM</name>
<evidence type="ECO:0000313" key="2">
    <source>
        <dbReference type="EMBL" id="PKC53497.1"/>
    </source>
</evidence>
<evidence type="ECO:0000256" key="1">
    <source>
        <dbReference type="SAM" id="MobiDB-lite"/>
    </source>
</evidence>
<comment type="caution">
    <text evidence="2">The sequence shown here is derived from an EMBL/GenBank/DDBJ whole genome shotgun (WGS) entry which is preliminary data.</text>
</comment>
<feature type="compositionally biased region" description="Polar residues" evidence="1">
    <location>
        <begin position="129"/>
        <end position="142"/>
    </location>
</feature>
<dbReference type="VEuPathDB" id="FungiDB:RhiirA1_479174"/>
<evidence type="ECO:0000313" key="3">
    <source>
        <dbReference type="Proteomes" id="UP000232688"/>
    </source>
</evidence>